<dbReference type="AlphaFoldDB" id="A0A812QTK2"/>
<protein>
    <submittedName>
        <fullName evidence="1">Uncharacterized protein</fullName>
    </submittedName>
</protein>
<dbReference type="OrthoDB" id="439050at2759"/>
<feature type="non-terminal residue" evidence="1">
    <location>
        <position position="1"/>
    </location>
</feature>
<gene>
    <name evidence="1" type="ORF">SNEC2469_LOCUS11034</name>
</gene>
<keyword evidence="2" id="KW-1185">Reference proteome</keyword>
<accession>A0A812QTK2</accession>
<dbReference type="Proteomes" id="UP000601435">
    <property type="component" value="Unassembled WGS sequence"/>
</dbReference>
<dbReference type="EMBL" id="CAJNJA010017520">
    <property type="protein sequence ID" value="CAE7402939.1"/>
    <property type="molecule type" value="Genomic_DNA"/>
</dbReference>
<sequence length="919" mass="96237">MDCGHDPGYRLPRSGGLSLCLGCFFDAFQAGTQGSASVHELSAIIFGPEGRAQCLASRLLWRTSFLKWSAEALATSTEPAAPLHLIDCLSRCVAEEFLGQATMACGVDSHKAAVSGMLLEALVTHVAQHCATYTVDVGPKAPSLGILLLFHLLERILEACGAVPAVLESLCRNLEATGSVLATLVSSLACETVETEHEEDRFRHSPGSLLLRLCERGSPALGAALTSAAARLSRTLAAATPGSQTATTLLAMYRMCALHPELFECLLSGDVTAHAESIAVGLSRHLTCQEPALRAAAAELAEDFGAHFAGNDDDERVDGWMRKANLAQWLIEACQSGEDLATRAAAARAMGRFADDPVLLRGLQTSAADALVYACADAVRLPGAAAARRGLLLAATGSLARLAPGAGAYNPEVLVPLLRAAEQLPLRPGQGSVTLEECMEPVYLSAANRPIELSSSQCLGSLLGLSAALALRKEVGSRPLIYGALCKLFVGIADAAWASIQSRLAGADEGWPCGGPVLGDVDVMVRCAEKLGSVTPSDQSLPKSHLVASLAALLWPLLELDTSCWSEDQGLVLRGCLVKLGHLVPELCTEDDCEMLSEDLPQAEGSAMSDTSLAAGRLLTVLLAPYLSLGTTSLQLLVKPGDLCLASASLHSGHRPDTFMAWLVLGAALRASGSKGAELEEVALESLMEAALPLLPLRTVASLAAAVGRAVTRAAALPERAAFATEALGQATRALRGAAAQSMAYTGADEEWRWLKEDGAAELGSALGWLLATVEDAEDAKDVLLSAVVLEYLEGCRLRQVAESGSTSEIVCEPGDWAWLSQCLPSPMWMAQRVEVLLGHALQVHIDGLTMHSRAAAGGMLALMTTCVAESKAAGAMVSNHVVAGIAMKWQQSAMSEACLEAGEARLVECIALFLLPAS</sequence>
<proteinExistence type="predicted"/>
<name>A0A812QTK2_9DINO</name>
<organism evidence="1 2">
    <name type="scientific">Symbiodinium necroappetens</name>
    <dbReference type="NCBI Taxonomy" id="1628268"/>
    <lineage>
        <taxon>Eukaryota</taxon>
        <taxon>Sar</taxon>
        <taxon>Alveolata</taxon>
        <taxon>Dinophyceae</taxon>
        <taxon>Suessiales</taxon>
        <taxon>Symbiodiniaceae</taxon>
        <taxon>Symbiodinium</taxon>
    </lineage>
</organism>
<comment type="caution">
    <text evidence="1">The sequence shown here is derived from an EMBL/GenBank/DDBJ whole genome shotgun (WGS) entry which is preliminary data.</text>
</comment>
<evidence type="ECO:0000313" key="2">
    <source>
        <dbReference type="Proteomes" id="UP000601435"/>
    </source>
</evidence>
<evidence type="ECO:0000313" key="1">
    <source>
        <dbReference type="EMBL" id="CAE7402939.1"/>
    </source>
</evidence>
<reference evidence="1" key="1">
    <citation type="submission" date="2021-02" db="EMBL/GenBank/DDBJ databases">
        <authorList>
            <person name="Dougan E. K."/>
            <person name="Rhodes N."/>
            <person name="Thang M."/>
            <person name="Chan C."/>
        </authorList>
    </citation>
    <scope>NUCLEOTIDE SEQUENCE</scope>
</reference>